<proteinExistence type="predicted"/>
<keyword evidence="2" id="KW-1003">Cell membrane</keyword>
<feature type="transmembrane region" description="Helical" evidence="6">
    <location>
        <begin position="351"/>
        <end position="373"/>
    </location>
</feature>
<evidence type="ECO:0008006" key="9">
    <source>
        <dbReference type="Google" id="ProtNLM"/>
    </source>
</evidence>
<evidence type="ECO:0000313" key="8">
    <source>
        <dbReference type="Proteomes" id="UP000285776"/>
    </source>
</evidence>
<evidence type="ECO:0000256" key="1">
    <source>
        <dbReference type="ARBA" id="ARBA00004651"/>
    </source>
</evidence>
<feature type="transmembrane region" description="Helical" evidence="6">
    <location>
        <begin position="467"/>
        <end position="490"/>
    </location>
</feature>
<dbReference type="RefSeq" id="WP_118153890.1">
    <property type="nucleotide sequence ID" value="NZ_QSAV01000038.1"/>
</dbReference>
<organism evidence="7 8">
    <name type="scientific">Segatella copri</name>
    <dbReference type="NCBI Taxonomy" id="165179"/>
    <lineage>
        <taxon>Bacteria</taxon>
        <taxon>Pseudomonadati</taxon>
        <taxon>Bacteroidota</taxon>
        <taxon>Bacteroidia</taxon>
        <taxon>Bacteroidales</taxon>
        <taxon>Prevotellaceae</taxon>
        <taxon>Segatella</taxon>
    </lineage>
</organism>
<feature type="transmembrane region" description="Helical" evidence="6">
    <location>
        <begin position="385"/>
        <end position="405"/>
    </location>
</feature>
<feature type="transmembrane region" description="Helical" evidence="6">
    <location>
        <begin position="45"/>
        <end position="61"/>
    </location>
</feature>
<evidence type="ECO:0000256" key="3">
    <source>
        <dbReference type="ARBA" id="ARBA00022692"/>
    </source>
</evidence>
<dbReference type="EMBL" id="QSAV01000038">
    <property type="protein sequence ID" value="RGW77195.1"/>
    <property type="molecule type" value="Genomic_DNA"/>
</dbReference>
<feature type="transmembrane region" description="Helical" evidence="6">
    <location>
        <begin position="253"/>
        <end position="270"/>
    </location>
</feature>
<keyword evidence="3 6" id="KW-0812">Transmembrane</keyword>
<evidence type="ECO:0000256" key="6">
    <source>
        <dbReference type="SAM" id="Phobius"/>
    </source>
</evidence>
<evidence type="ECO:0000313" key="7">
    <source>
        <dbReference type="EMBL" id="RGW77195.1"/>
    </source>
</evidence>
<feature type="transmembrane region" description="Helical" evidence="6">
    <location>
        <begin position="229"/>
        <end position="247"/>
    </location>
</feature>
<accession>A0AA92U7H4</accession>
<dbReference type="PANTHER" id="PTHR30250">
    <property type="entry name" value="PST FAMILY PREDICTED COLANIC ACID TRANSPORTER"/>
    <property type="match status" value="1"/>
</dbReference>
<feature type="transmembrane region" description="Helical" evidence="6">
    <location>
        <begin position="160"/>
        <end position="183"/>
    </location>
</feature>
<comment type="caution">
    <text evidence="7">The sequence shown here is derived from an EMBL/GenBank/DDBJ whole genome shotgun (WGS) entry which is preliminary data.</text>
</comment>
<evidence type="ECO:0000256" key="5">
    <source>
        <dbReference type="ARBA" id="ARBA00023136"/>
    </source>
</evidence>
<feature type="transmembrane region" description="Helical" evidence="6">
    <location>
        <begin position="411"/>
        <end position="427"/>
    </location>
</feature>
<feature type="transmembrane region" description="Helical" evidence="6">
    <location>
        <begin position="316"/>
        <end position="339"/>
    </location>
</feature>
<gene>
    <name evidence="7" type="ORF">DWV53_11200</name>
</gene>
<reference evidence="7 8" key="1">
    <citation type="submission" date="2018-08" db="EMBL/GenBank/DDBJ databases">
        <title>A genome reference for cultivated species of the human gut microbiota.</title>
        <authorList>
            <person name="Zou Y."/>
            <person name="Xue W."/>
            <person name="Luo G."/>
        </authorList>
    </citation>
    <scope>NUCLEOTIDE SEQUENCE [LARGE SCALE GENOMIC DNA]</scope>
    <source>
        <strain evidence="7 8">AF10-17</strain>
    </source>
</reference>
<name>A0AA92U7H4_9BACT</name>
<feature type="transmembrane region" description="Helical" evidence="6">
    <location>
        <begin position="88"/>
        <end position="113"/>
    </location>
</feature>
<dbReference type="PANTHER" id="PTHR30250:SF26">
    <property type="entry name" value="PSMA PROTEIN"/>
    <property type="match status" value="1"/>
</dbReference>
<feature type="transmembrane region" description="Helical" evidence="6">
    <location>
        <begin position="125"/>
        <end position="148"/>
    </location>
</feature>
<evidence type="ECO:0000256" key="2">
    <source>
        <dbReference type="ARBA" id="ARBA00022475"/>
    </source>
</evidence>
<dbReference type="AlphaFoldDB" id="A0AA92U7H4"/>
<dbReference type="InterPro" id="IPR050833">
    <property type="entry name" value="Poly_Biosynth_Transport"/>
</dbReference>
<protein>
    <recommendedName>
        <fullName evidence="9">Lipopolysaccharide biosynthesis protein</fullName>
    </recommendedName>
</protein>
<keyword evidence="5 6" id="KW-0472">Membrane</keyword>
<comment type="subcellular location">
    <subcellularLocation>
        <location evidence="1">Cell membrane</location>
        <topology evidence="1">Multi-pass membrane protein</topology>
    </subcellularLocation>
</comment>
<feature type="transmembrane region" description="Helical" evidence="6">
    <location>
        <begin position="16"/>
        <end position="33"/>
    </location>
</feature>
<dbReference type="GO" id="GO:0005886">
    <property type="term" value="C:plasma membrane"/>
    <property type="evidence" value="ECO:0007669"/>
    <property type="project" value="UniProtKB-SubCell"/>
</dbReference>
<sequence length="508" mass="57645">MSSDNINNKRIAKNTVALYIRMLVIMAINFYMARVVLDVLGVTDYGIYNLVGTIVVIFSFLKSSLSEATQRFLNYEMGRNNGIHLQEVFSACFSCYLIFSIIVLILGSIFWIFFSRNLNIPSIRYSAASFAFYVSLLSFVFSILQVPYNASIIATEKMAFFAKIGILEAFLKLMLTFGVSYFFMDKLKLYSVLMCFNAFFIYVVYYLYCKKKITFCCFTVKNKISNFRSILSFTGWNMIGSLAGVLSESGIGLIFNAFGGVVLNTALGLSNQINNALSGFASGYQTAFKPQLVKSYAANEMSGFYSLLCRSSKFSYFLFFMLAIPIVFYMDYLLSLWLVTVPNYAVDFCRIILIGTLIDATSGVFYSSIGATGKIRNYQLSISSVFLLHFVVTFLFLYIGVPFVWVFFSRLLTRGLINFIIGLYFINKNTRMPIVFYITQTLVPIMRVTVLPICFIVVYSMLVKTTFLTMGFCIVIFELISVISILYMGVSSSEREKLYGIVKRLKLL</sequence>
<evidence type="ECO:0000256" key="4">
    <source>
        <dbReference type="ARBA" id="ARBA00022989"/>
    </source>
</evidence>
<dbReference type="Proteomes" id="UP000285776">
    <property type="component" value="Unassembled WGS sequence"/>
</dbReference>
<keyword evidence="4 6" id="KW-1133">Transmembrane helix</keyword>
<feature type="transmembrane region" description="Helical" evidence="6">
    <location>
        <begin position="189"/>
        <end position="208"/>
    </location>
</feature>
<feature type="transmembrane region" description="Helical" evidence="6">
    <location>
        <begin position="434"/>
        <end position="461"/>
    </location>
</feature>